<dbReference type="InterPro" id="IPR029021">
    <property type="entry name" value="Prot-tyrosine_phosphatase-like"/>
</dbReference>
<dbReference type="PANTHER" id="PTHR23339">
    <property type="entry name" value="TYROSINE SPECIFIC PROTEIN PHOSPHATASE AND DUAL SPECIFICITY PROTEIN PHOSPHATASE"/>
    <property type="match status" value="1"/>
</dbReference>
<feature type="region of interest" description="Disordered" evidence="5">
    <location>
        <begin position="501"/>
        <end position="538"/>
    </location>
</feature>
<protein>
    <recommendedName>
        <fullName evidence="2">protein-tyrosine-phosphatase</fullName>
        <ecNumber evidence="2">3.1.3.48</ecNumber>
    </recommendedName>
</protein>
<evidence type="ECO:0000313" key="9">
    <source>
        <dbReference type="WBParaSite" id="ACRNAN_scaffold631.g13493.t1"/>
    </source>
</evidence>
<accession>A0A914E9T0</accession>
<dbReference type="Gene3D" id="3.90.190.10">
    <property type="entry name" value="Protein tyrosine phosphatase superfamily"/>
    <property type="match status" value="2"/>
</dbReference>
<comment type="similarity">
    <text evidence="1">Belongs to the protein-tyrosine phosphatase family. Non-receptor class CDC14 subfamily.</text>
</comment>
<dbReference type="EC" id="3.1.3.48" evidence="2"/>
<evidence type="ECO:0000256" key="1">
    <source>
        <dbReference type="ARBA" id="ARBA00007315"/>
    </source>
</evidence>
<sequence>MTLTVNIGGRLYGQAAEVIPGQLYFASFEEIPKDDQYRIHVRVADYVHYDAFYDDFGPLNLSVLYRFCEALDALLKSKEKRKIVIVSTSADDKERVNAAYLVASYMVVYHGLSADQAYLRLKAAESPSYVGFRDAAMGPPSYLLHLHPVIKSVERALKFKWLKFADFDPDEYEFYERVENGDFNWIIPGKILSFCGPKDRSYVENGYPYHAPEVYFDYFRSHNITTIIRLNKKIYDAKRFIDAGFEHKDLFFIDGSTPSDEIVLKFIEIVDNARGGVAIHCKAGLGRTGTLIACWMMKQYRLTATECMGWLRICRPGSVIGPQQHFLIEKQAWSWKLGSKSPPQTVRQFNCRIPNNQNNNQAKVLVTRLADELDVCDLRDVKNMSERQRNNLRAGVCTLPTIPDETALNEFGQSQGDRLLEMKARSQHQHPVHPPPVVLPSTITLPRFSSMTTPIKQLKLSNTRTTQNSTTEKPVIKSPACRNLNLNNIPISKVTVTSTHRPPILRNNLNNRKHLNSRNKPYPPAHSKPELSRFNTQNNNNIQPVAKYELRPRKNIQIPIRFDPARTLMPNASALLPQRRLSGNDR</sequence>
<evidence type="ECO:0000259" key="7">
    <source>
        <dbReference type="PROSITE" id="PS50056"/>
    </source>
</evidence>
<dbReference type="SMART" id="SM00404">
    <property type="entry name" value="PTPc_motif"/>
    <property type="match status" value="1"/>
</dbReference>
<dbReference type="AlphaFoldDB" id="A0A914E9T0"/>
<dbReference type="PROSITE" id="PS00383">
    <property type="entry name" value="TYR_PHOSPHATASE_1"/>
    <property type="match status" value="1"/>
</dbReference>
<evidence type="ECO:0000313" key="8">
    <source>
        <dbReference type="Proteomes" id="UP000887540"/>
    </source>
</evidence>
<dbReference type="SUPFAM" id="SSF52799">
    <property type="entry name" value="(Phosphotyrosine protein) phosphatases II"/>
    <property type="match status" value="2"/>
</dbReference>
<evidence type="ECO:0000259" key="6">
    <source>
        <dbReference type="PROSITE" id="PS50054"/>
    </source>
</evidence>
<dbReference type="InterPro" id="IPR044506">
    <property type="entry name" value="CDC14_C"/>
</dbReference>
<feature type="domain" description="Tyrosine specific protein phosphatases" evidence="7">
    <location>
        <begin position="264"/>
        <end position="326"/>
    </location>
</feature>
<dbReference type="InterPro" id="IPR050561">
    <property type="entry name" value="PTP"/>
</dbReference>
<dbReference type="WBParaSite" id="ACRNAN_scaffold631.g13493.t1">
    <property type="protein sequence ID" value="ACRNAN_scaffold631.g13493.t1"/>
    <property type="gene ID" value="ACRNAN_scaffold631.g13493"/>
</dbReference>
<evidence type="ECO:0000256" key="3">
    <source>
        <dbReference type="ARBA" id="ARBA00022801"/>
    </source>
</evidence>
<keyword evidence="3" id="KW-0378">Hydrolase</keyword>
<dbReference type="Pfam" id="PF22785">
    <property type="entry name" value="Tc-R-P"/>
    <property type="match status" value="1"/>
</dbReference>
<dbReference type="PROSITE" id="PS50056">
    <property type="entry name" value="TYR_PHOSPHATASE_2"/>
    <property type="match status" value="1"/>
</dbReference>
<dbReference type="CDD" id="cd14499">
    <property type="entry name" value="CDC14_C"/>
    <property type="match status" value="1"/>
</dbReference>
<keyword evidence="4" id="KW-0904">Protein phosphatase</keyword>
<dbReference type="InterPro" id="IPR029260">
    <property type="entry name" value="DSPn"/>
</dbReference>
<reference evidence="9" key="1">
    <citation type="submission" date="2022-11" db="UniProtKB">
        <authorList>
            <consortium name="WormBaseParasite"/>
        </authorList>
    </citation>
    <scope>IDENTIFICATION</scope>
</reference>
<dbReference type="InterPro" id="IPR000387">
    <property type="entry name" value="Tyr_Pase_dom"/>
</dbReference>
<dbReference type="CDD" id="cd17657">
    <property type="entry name" value="CDC14_N"/>
    <property type="match status" value="1"/>
</dbReference>
<evidence type="ECO:0000256" key="5">
    <source>
        <dbReference type="SAM" id="MobiDB-lite"/>
    </source>
</evidence>
<proteinExistence type="inferred from homology"/>
<dbReference type="FunFam" id="3.90.190.10:FF:000006">
    <property type="entry name" value="Dual specificity protein phosphatase CDC14B"/>
    <property type="match status" value="1"/>
</dbReference>
<evidence type="ECO:0000256" key="2">
    <source>
        <dbReference type="ARBA" id="ARBA00013064"/>
    </source>
</evidence>
<evidence type="ECO:0000256" key="4">
    <source>
        <dbReference type="ARBA" id="ARBA00022912"/>
    </source>
</evidence>
<dbReference type="InterPro" id="IPR003595">
    <property type="entry name" value="Tyr_Pase_cat"/>
</dbReference>
<dbReference type="Pfam" id="PF14671">
    <property type="entry name" value="DSPn"/>
    <property type="match status" value="1"/>
</dbReference>
<dbReference type="Proteomes" id="UP000887540">
    <property type="component" value="Unplaced"/>
</dbReference>
<feature type="domain" description="Tyrosine-protein phosphatase" evidence="6">
    <location>
        <begin position="182"/>
        <end position="339"/>
    </location>
</feature>
<dbReference type="InterPro" id="IPR020422">
    <property type="entry name" value="TYR_PHOSPHATASE_DUAL_dom"/>
</dbReference>
<dbReference type="PROSITE" id="PS50054">
    <property type="entry name" value="TYR_PHOSPHATASE_DUAL"/>
    <property type="match status" value="1"/>
</dbReference>
<dbReference type="SMART" id="SM00195">
    <property type="entry name" value="DSPc"/>
    <property type="match status" value="1"/>
</dbReference>
<organism evidence="8 9">
    <name type="scientific">Acrobeloides nanus</name>
    <dbReference type="NCBI Taxonomy" id="290746"/>
    <lineage>
        <taxon>Eukaryota</taxon>
        <taxon>Metazoa</taxon>
        <taxon>Ecdysozoa</taxon>
        <taxon>Nematoda</taxon>
        <taxon>Chromadorea</taxon>
        <taxon>Rhabditida</taxon>
        <taxon>Tylenchina</taxon>
        <taxon>Cephalobomorpha</taxon>
        <taxon>Cephaloboidea</taxon>
        <taxon>Cephalobidae</taxon>
        <taxon>Acrobeloides</taxon>
    </lineage>
</organism>
<name>A0A914E9T0_9BILA</name>
<keyword evidence="8" id="KW-1185">Reference proteome</keyword>
<dbReference type="InterPro" id="IPR016130">
    <property type="entry name" value="Tyr_Pase_AS"/>
</dbReference>
<dbReference type="GO" id="GO:0004725">
    <property type="term" value="F:protein tyrosine phosphatase activity"/>
    <property type="evidence" value="ECO:0007669"/>
    <property type="project" value="UniProtKB-EC"/>
</dbReference>